<evidence type="ECO:0000259" key="12">
    <source>
        <dbReference type="PROSITE" id="PS50011"/>
    </source>
</evidence>
<name>A0A553N0S1_9TELE</name>
<dbReference type="STRING" id="623744.A0A553N0S1"/>
<evidence type="ECO:0000256" key="8">
    <source>
        <dbReference type="ARBA" id="ARBA00047899"/>
    </source>
</evidence>
<dbReference type="GO" id="GO:0004674">
    <property type="term" value="F:protein serine/threonine kinase activity"/>
    <property type="evidence" value="ECO:0007669"/>
    <property type="project" value="UniProtKB-KW"/>
</dbReference>
<keyword evidence="4" id="KW-0808">Transferase</keyword>
<evidence type="ECO:0000256" key="6">
    <source>
        <dbReference type="ARBA" id="ARBA00022777"/>
    </source>
</evidence>
<comment type="catalytic activity">
    <reaction evidence="9">
        <text>L-seryl-[protein] + ATP = O-phospho-L-seryl-[protein] + ADP + H(+)</text>
        <dbReference type="Rhea" id="RHEA:17989"/>
        <dbReference type="Rhea" id="RHEA-COMP:9863"/>
        <dbReference type="Rhea" id="RHEA-COMP:11604"/>
        <dbReference type="ChEBI" id="CHEBI:15378"/>
        <dbReference type="ChEBI" id="CHEBI:29999"/>
        <dbReference type="ChEBI" id="CHEBI:30616"/>
        <dbReference type="ChEBI" id="CHEBI:83421"/>
        <dbReference type="ChEBI" id="CHEBI:456216"/>
        <dbReference type="EC" id="2.7.11.1"/>
    </reaction>
</comment>
<dbReference type="Gene3D" id="1.10.510.10">
    <property type="entry name" value="Transferase(Phosphotransferase) domain 1"/>
    <property type="match status" value="2"/>
</dbReference>
<dbReference type="InterPro" id="IPR017441">
    <property type="entry name" value="Protein_kinase_ATP_BS"/>
</dbReference>
<keyword evidence="7 10" id="KW-0067">ATP-binding</keyword>
<dbReference type="SUPFAM" id="SSF56112">
    <property type="entry name" value="Protein kinase-like (PK-like)"/>
    <property type="match status" value="2"/>
</dbReference>
<feature type="region of interest" description="Disordered" evidence="11">
    <location>
        <begin position="58"/>
        <end position="81"/>
    </location>
</feature>
<keyword evidence="14" id="KW-1185">Reference proteome</keyword>
<evidence type="ECO:0000256" key="10">
    <source>
        <dbReference type="PROSITE-ProRule" id="PRU10141"/>
    </source>
</evidence>
<keyword evidence="3" id="KW-0723">Serine/threonine-protein kinase</keyword>
<evidence type="ECO:0000313" key="13">
    <source>
        <dbReference type="EMBL" id="TRY59033.1"/>
    </source>
</evidence>
<evidence type="ECO:0000256" key="5">
    <source>
        <dbReference type="ARBA" id="ARBA00022741"/>
    </source>
</evidence>
<evidence type="ECO:0000256" key="2">
    <source>
        <dbReference type="ARBA" id="ARBA00012513"/>
    </source>
</evidence>
<dbReference type="GO" id="GO:0007346">
    <property type="term" value="P:regulation of mitotic cell cycle"/>
    <property type="evidence" value="ECO:0007669"/>
    <property type="project" value="TreeGrafter"/>
</dbReference>
<dbReference type="Proteomes" id="UP000316079">
    <property type="component" value="Unassembled WGS sequence"/>
</dbReference>
<dbReference type="PROSITE" id="PS50011">
    <property type="entry name" value="PROTEIN_KINASE_DOM"/>
    <property type="match status" value="2"/>
</dbReference>
<dbReference type="GO" id="GO:0005524">
    <property type="term" value="F:ATP binding"/>
    <property type="evidence" value="ECO:0007669"/>
    <property type="project" value="UniProtKB-UniRule"/>
</dbReference>
<dbReference type="PROSITE" id="PS00107">
    <property type="entry name" value="PROTEIN_KINASE_ATP"/>
    <property type="match status" value="1"/>
</dbReference>
<evidence type="ECO:0000256" key="11">
    <source>
        <dbReference type="SAM" id="MobiDB-lite"/>
    </source>
</evidence>
<dbReference type="EMBL" id="SRMA01027150">
    <property type="protein sequence ID" value="TRY59033.1"/>
    <property type="molecule type" value="Genomic_DNA"/>
</dbReference>
<comment type="caution">
    <text evidence="13">The sequence shown here is derived from an EMBL/GenBank/DDBJ whole genome shotgun (WGS) entry which is preliminary data.</text>
</comment>
<feature type="domain" description="Protein kinase" evidence="12">
    <location>
        <begin position="89"/>
        <end position="317"/>
    </location>
</feature>
<dbReference type="GO" id="GO:0043066">
    <property type="term" value="P:negative regulation of apoptotic process"/>
    <property type="evidence" value="ECO:0007669"/>
    <property type="project" value="TreeGrafter"/>
</dbReference>
<evidence type="ECO:0000256" key="3">
    <source>
        <dbReference type="ARBA" id="ARBA00022527"/>
    </source>
</evidence>
<evidence type="ECO:0000313" key="14">
    <source>
        <dbReference type="Proteomes" id="UP000316079"/>
    </source>
</evidence>
<evidence type="ECO:0000256" key="4">
    <source>
        <dbReference type="ARBA" id="ARBA00022679"/>
    </source>
</evidence>
<dbReference type="OrthoDB" id="8601711at2759"/>
<protein>
    <recommendedName>
        <fullName evidence="2">non-specific serine/threonine protein kinase</fullName>
        <ecNumber evidence="2">2.7.11.1</ecNumber>
    </recommendedName>
</protein>
<keyword evidence="5 10" id="KW-0547">Nucleotide-binding</keyword>
<gene>
    <name evidence="13" type="ORF">DNTS_006167</name>
</gene>
<reference evidence="13 14" key="1">
    <citation type="journal article" date="2019" name="Sci. Data">
        <title>Hybrid genome assembly and annotation of Danionella translucida.</title>
        <authorList>
            <person name="Kadobianskyi M."/>
            <person name="Schulze L."/>
            <person name="Schuelke M."/>
            <person name="Judkewitz B."/>
        </authorList>
    </citation>
    <scope>NUCLEOTIDE SEQUENCE [LARGE SCALE GENOMIC DNA]</scope>
    <source>
        <strain evidence="13 14">Bolton</strain>
    </source>
</reference>
<accession>A0A553N0S1</accession>
<dbReference type="Pfam" id="PF00069">
    <property type="entry name" value="Pkinase"/>
    <property type="match status" value="2"/>
</dbReference>
<feature type="compositionally biased region" description="Basic and acidic residues" evidence="11">
    <location>
        <begin position="350"/>
        <end position="367"/>
    </location>
</feature>
<dbReference type="InterPro" id="IPR051138">
    <property type="entry name" value="PIM_Ser/Thr_kinase"/>
</dbReference>
<evidence type="ECO:0000256" key="1">
    <source>
        <dbReference type="ARBA" id="ARBA00005505"/>
    </source>
</evidence>
<dbReference type="AlphaFoldDB" id="A0A553N0S1"/>
<dbReference type="PANTHER" id="PTHR22984">
    <property type="entry name" value="SERINE/THREONINE-PROTEIN KINASE PIM"/>
    <property type="match status" value="1"/>
</dbReference>
<organism evidence="13 14">
    <name type="scientific">Danionella cerebrum</name>
    <dbReference type="NCBI Taxonomy" id="2873325"/>
    <lineage>
        <taxon>Eukaryota</taxon>
        <taxon>Metazoa</taxon>
        <taxon>Chordata</taxon>
        <taxon>Craniata</taxon>
        <taxon>Vertebrata</taxon>
        <taxon>Euteleostomi</taxon>
        <taxon>Actinopterygii</taxon>
        <taxon>Neopterygii</taxon>
        <taxon>Teleostei</taxon>
        <taxon>Ostariophysi</taxon>
        <taxon>Cypriniformes</taxon>
        <taxon>Danionidae</taxon>
        <taxon>Danioninae</taxon>
        <taxon>Danionella</taxon>
    </lineage>
</organism>
<keyword evidence="6" id="KW-0418">Kinase</keyword>
<comment type="catalytic activity">
    <reaction evidence="8">
        <text>L-threonyl-[protein] + ATP = O-phospho-L-threonyl-[protein] + ADP + H(+)</text>
        <dbReference type="Rhea" id="RHEA:46608"/>
        <dbReference type="Rhea" id="RHEA-COMP:11060"/>
        <dbReference type="Rhea" id="RHEA-COMP:11605"/>
        <dbReference type="ChEBI" id="CHEBI:15378"/>
        <dbReference type="ChEBI" id="CHEBI:30013"/>
        <dbReference type="ChEBI" id="CHEBI:30616"/>
        <dbReference type="ChEBI" id="CHEBI:61977"/>
        <dbReference type="ChEBI" id="CHEBI:456216"/>
        <dbReference type="EC" id="2.7.11.1"/>
    </reaction>
</comment>
<dbReference type="PANTHER" id="PTHR22984:SF11">
    <property type="entry name" value="AURORA KINASE-RELATED"/>
    <property type="match status" value="1"/>
</dbReference>
<dbReference type="GO" id="GO:0005737">
    <property type="term" value="C:cytoplasm"/>
    <property type="evidence" value="ECO:0007669"/>
    <property type="project" value="TreeGrafter"/>
</dbReference>
<dbReference type="InterPro" id="IPR000719">
    <property type="entry name" value="Prot_kinase_dom"/>
</dbReference>
<evidence type="ECO:0000256" key="7">
    <source>
        <dbReference type="ARBA" id="ARBA00022840"/>
    </source>
</evidence>
<comment type="similarity">
    <text evidence="1">Belongs to the protein kinase superfamily. CAMK Ser/Thr protein kinase family. PIM subfamily.</text>
</comment>
<sequence length="636" mass="71623">MTVVFSSSPFSSFVLDSSRHRVTVSPAGSMERSTKAKSGSTFLERVLKGLKSPFRRRDEEVVEFSRTPPGASPPPPEASFEDVPEECGYDYECLLGEGCYGSVFKGIHREDRSKKDGEPRPVLAEVAMMLRSGTSCSRIIKLLDWMENDVGFILIMEVPDQSMTLYRYLENCGSIDGGTASRFRHQLLDAAKHLFSCGIFHGDLHLENVLVSESSLDLKVIDFGCALAIEDEPFESSDYHGNEIFCPPEIDDQPTFFAEPAYVWCLAAMFEKIMKACETNEWCYILRLCLARDPADRLRLHQITPPGASPPPPEASFEDVPEEKQRKSKLSFFHKCTKNIRKLFLCGGQDRSRHPSPEPDHKDHDGESSLLPQEEPLISSDPEPDSSGHYHPSDLELEDLAFECGYDYECLLGEGCYGSVFKGIHREDRSKKAAIKCIRTYGPESYLEDGEPRPVLAEVAMMLRSGTSCSSIIKLLDWMENDVGFILIMEVPDQSMTLYRYLENCGSIDGGTASRFRHQLLDAAKHLFSCGIFHGDLHLENVLVSESSLDLKVIDFGCALAIEDEPFESSDYHGNEIFCPPEIDDQPTFFAEPAYVWCLAAMFEKIMKACETNEWCYILRLCLARDPADRLRLHQM</sequence>
<feature type="binding site" evidence="10">
    <location>
        <position position="436"/>
    </location>
    <ligand>
        <name>ATP</name>
        <dbReference type="ChEBI" id="CHEBI:30616"/>
    </ligand>
</feature>
<dbReference type="InterPro" id="IPR011009">
    <property type="entry name" value="Kinase-like_dom_sf"/>
</dbReference>
<feature type="region of interest" description="Disordered" evidence="11">
    <location>
        <begin position="347"/>
        <end position="392"/>
    </location>
</feature>
<proteinExistence type="inferred from homology"/>
<dbReference type="EC" id="2.7.11.1" evidence="2"/>
<evidence type="ECO:0000256" key="9">
    <source>
        <dbReference type="ARBA" id="ARBA00048679"/>
    </source>
</evidence>
<feature type="region of interest" description="Disordered" evidence="11">
    <location>
        <begin position="301"/>
        <end position="321"/>
    </location>
</feature>
<dbReference type="Gene3D" id="3.30.200.20">
    <property type="entry name" value="Phosphorylase Kinase, domain 1"/>
    <property type="match status" value="2"/>
</dbReference>
<feature type="domain" description="Protein kinase" evidence="12">
    <location>
        <begin position="406"/>
        <end position="636"/>
    </location>
</feature>